<feature type="region of interest" description="Disordered" evidence="1">
    <location>
        <begin position="1"/>
        <end position="33"/>
    </location>
</feature>
<dbReference type="Proteomes" id="UP000002943">
    <property type="component" value="Unassembled WGS sequence"/>
</dbReference>
<evidence type="ECO:0000256" key="1">
    <source>
        <dbReference type="SAM" id="MobiDB-lite"/>
    </source>
</evidence>
<keyword evidence="3" id="KW-1185">Reference proteome</keyword>
<organism evidence="2 3">
    <name type="scientific">Vibrio caribbeanicus ATCC BAA-2122</name>
    <dbReference type="NCBI Taxonomy" id="796620"/>
    <lineage>
        <taxon>Bacteria</taxon>
        <taxon>Pseudomonadati</taxon>
        <taxon>Pseudomonadota</taxon>
        <taxon>Gammaproteobacteria</taxon>
        <taxon>Vibrionales</taxon>
        <taxon>Vibrionaceae</taxon>
        <taxon>Vibrio</taxon>
    </lineage>
</organism>
<dbReference type="STRING" id="796620.VIBC2010_19935"/>
<reference evidence="2 3" key="1">
    <citation type="journal article" date="2012" name="Int. J. Syst. Evol. Microbiol.">
        <title>Vibrio caribbeanicus sp. nov., isolated from the marine sponge Scleritoderma cyanea.</title>
        <authorList>
            <person name="Hoffmann M."/>
            <person name="Monday S.R."/>
            <person name="Allard M.W."/>
            <person name="Strain E.A."/>
            <person name="Whittaker P."/>
            <person name="Naum M."/>
            <person name="McCarthy P.J."/>
            <person name="Lopez J.V."/>
            <person name="Fischer M."/>
            <person name="Brown E.W."/>
        </authorList>
    </citation>
    <scope>NUCLEOTIDE SEQUENCE [LARGE SCALE GENOMIC DNA]</scope>
    <source>
        <strain evidence="2 3">ATCC BAA-2122</strain>
    </source>
</reference>
<dbReference type="EMBL" id="AEIU01000068">
    <property type="protein sequence ID" value="EFP96923.1"/>
    <property type="molecule type" value="Genomic_DNA"/>
</dbReference>
<proteinExistence type="predicted"/>
<comment type="caution">
    <text evidence="2">The sequence shown here is derived from an EMBL/GenBank/DDBJ whole genome shotgun (WGS) entry which is preliminary data.</text>
</comment>
<evidence type="ECO:0000313" key="2">
    <source>
        <dbReference type="EMBL" id="EFP96923.1"/>
    </source>
</evidence>
<dbReference type="AlphaFoldDB" id="E3BIZ7"/>
<protein>
    <submittedName>
        <fullName evidence="2">Uncharacterized protein</fullName>
    </submittedName>
</protein>
<gene>
    <name evidence="2" type="ORF">VIBC2010_19935</name>
</gene>
<accession>E3BIZ7</accession>
<evidence type="ECO:0000313" key="3">
    <source>
        <dbReference type="Proteomes" id="UP000002943"/>
    </source>
</evidence>
<sequence>MKVSDNDVKGYSISKENKAPKLLGEISPDPNEIEQDDKGEIILEQYGRRYHPDFDFD</sequence>
<dbReference type="OrthoDB" id="9816036at2"/>
<name>E3BIZ7_9VIBR</name>
<dbReference type="RefSeq" id="WP_009600984.1">
    <property type="nucleotide sequence ID" value="NZ_AEIU01000068.1"/>
</dbReference>